<dbReference type="Pfam" id="PF00248">
    <property type="entry name" value="Aldo_ket_red"/>
    <property type="match status" value="1"/>
</dbReference>
<dbReference type="Gene3D" id="3.20.20.100">
    <property type="entry name" value="NADP-dependent oxidoreductase domain"/>
    <property type="match status" value="1"/>
</dbReference>
<dbReference type="GO" id="GO:0051536">
    <property type="term" value="F:iron-sulfur cluster binding"/>
    <property type="evidence" value="ECO:0007669"/>
    <property type="project" value="UniProtKB-KW"/>
</dbReference>
<evidence type="ECO:0000256" key="4">
    <source>
        <dbReference type="SAM" id="MobiDB-lite"/>
    </source>
</evidence>
<protein>
    <submittedName>
        <fullName evidence="6">Putative oxidoreductase</fullName>
    </submittedName>
</protein>
<accession>A0A3E2BKI8</accession>
<evidence type="ECO:0000259" key="5">
    <source>
        <dbReference type="Pfam" id="PF00248"/>
    </source>
</evidence>
<feature type="region of interest" description="Disordered" evidence="4">
    <location>
        <begin position="28"/>
        <end position="49"/>
    </location>
</feature>
<evidence type="ECO:0000256" key="2">
    <source>
        <dbReference type="ARBA" id="ARBA00023004"/>
    </source>
</evidence>
<dbReference type="PANTHER" id="PTHR43312">
    <property type="entry name" value="D-THREO-ALDOSE 1-DEHYDROGENASE"/>
    <property type="match status" value="1"/>
</dbReference>
<gene>
    <name evidence="6" type="ORF">OP8BY_0550</name>
</gene>
<dbReference type="SUPFAM" id="SSF46548">
    <property type="entry name" value="alpha-helical ferredoxin"/>
    <property type="match status" value="1"/>
</dbReference>
<dbReference type="Proteomes" id="UP000257323">
    <property type="component" value="Unassembled WGS sequence"/>
</dbReference>
<evidence type="ECO:0000313" key="7">
    <source>
        <dbReference type="Proteomes" id="UP000257323"/>
    </source>
</evidence>
<dbReference type="SUPFAM" id="SSF51430">
    <property type="entry name" value="NAD(P)-linked oxidoreductase"/>
    <property type="match status" value="1"/>
</dbReference>
<dbReference type="PROSITE" id="PS51318">
    <property type="entry name" value="TAT"/>
    <property type="match status" value="1"/>
</dbReference>
<dbReference type="AlphaFoldDB" id="A0A3E2BKI8"/>
<dbReference type="Pfam" id="PF13534">
    <property type="entry name" value="Fer4_17"/>
    <property type="match status" value="1"/>
</dbReference>
<dbReference type="PANTHER" id="PTHR43312:SF1">
    <property type="entry name" value="NADP-DEPENDENT OXIDOREDUCTASE DOMAIN-CONTAINING PROTEIN"/>
    <property type="match status" value="1"/>
</dbReference>
<dbReference type="GO" id="GO:0046872">
    <property type="term" value="F:metal ion binding"/>
    <property type="evidence" value="ECO:0007669"/>
    <property type="project" value="UniProtKB-KW"/>
</dbReference>
<comment type="caution">
    <text evidence="6">The sequence shown here is derived from an EMBL/GenBank/DDBJ whole genome shotgun (WGS) entry which is preliminary data.</text>
</comment>
<sequence>MTDRKTLNRRRFLGTTAGAVAGVLTLGRPSFPGDKEPPQVKPGDPITRTLGRTGYKIPIVSMGVMNADNPELVRRAYEVGIRHFDTANVYQRGRNEEVVGRVLVEELKVRDRVVIATKINIFPQQRNAPAAEIKDMHRKRLEESLRRLKTDYVDILYSHDVSDLAWLKNPAVVESLLEFKEQKKARFIGFSTHQNMNEVIKAAMEMKIHDVVLTSLNYSLYDYTEYLETLKKAAAQGLGLVAMKTQCQQAWYRESVPAEMRRFYEGPIIHSALLKWALRHEFITTAVPGFTTFEQLNADMPVAYNLEYTEEEKKFLEDRLVRQQMAAVCRACGQCQPTCPRGVDLPSVLRAHMYAASYGNFYQARETLDGMEASRSITACADCERCLARCVRGVNIARRLEELRILLA</sequence>
<proteinExistence type="predicted"/>
<evidence type="ECO:0000313" key="6">
    <source>
        <dbReference type="EMBL" id="RFT15255.1"/>
    </source>
</evidence>
<keyword evidence="1" id="KW-0479">Metal-binding</keyword>
<dbReference type="CDD" id="cd19105">
    <property type="entry name" value="AKR_unchar"/>
    <property type="match status" value="1"/>
</dbReference>
<organism evidence="6 7">
    <name type="scientific">Candidatus Saccharicenans subterraneus</name>
    <dbReference type="NCBI Taxonomy" id="2508984"/>
    <lineage>
        <taxon>Bacteria</taxon>
        <taxon>Candidatus Aminicenantota</taxon>
        <taxon>Candidatus Aminicenantia</taxon>
        <taxon>Candidatus Aminicenantales</taxon>
        <taxon>Candidatus Saccharicenantaceae</taxon>
        <taxon>Candidatus Saccharicenans</taxon>
    </lineage>
</organism>
<evidence type="ECO:0000256" key="1">
    <source>
        <dbReference type="ARBA" id="ARBA00022723"/>
    </source>
</evidence>
<dbReference type="PROSITE" id="PS00198">
    <property type="entry name" value="4FE4S_FER_1"/>
    <property type="match status" value="1"/>
</dbReference>
<dbReference type="EMBL" id="QUAH01000011">
    <property type="protein sequence ID" value="RFT15255.1"/>
    <property type="molecule type" value="Genomic_DNA"/>
</dbReference>
<dbReference type="InterPro" id="IPR053135">
    <property type="entry name" value="AKR2_Oxidoreductase"/>
</dbReference>
<feature type="domain" description="NADP-dependent oxidoreductase" evidence="5">
    <location>
        <begin position="69"/>
        <end position="245"/>
    </location>
</feature>
<reference evidence="6 7" key="1">
    <citation type="submission" date="2018-08" db="EMBL/GenBank/DDBJ databases">
        <title>Genome analysis of the thermophilic bacterium of the candidate phylum Aminicenantes from deep subsurface aquifer revealed its physiology and ecological role.</title>
        <authorList>
            <person name="Kadnikov V.V."/>
            <person name="Mardanov A.V."/>
            <person name="Beletsky A.V."/>
            <person name="Karnachuk O.V."/>
            <person name="Ravin N.V."/>
        </authorList>
    </citation>
    <scope>NUCLEOTIDE SEQUENCE [LARGE SCALE GENOMIC DNA]</scope>
    <source>
        <strain evidence="6">BY38</strain>
    </source>
</reference>
<dbReference type="InterPro" id="IPR023210">
    <property type="entry name" value="NADP_OxRdtase_dom"/>
</dbReference>
<name>A0A3E2BKI8_9BACT</name>
<dbReference type="InterPro" id="IPR036812">
    <property type="entry name" value="NAD(P)_OxRdtase_dom_sf"/>
</dbReference>
<evidence type="ECO:0000256" key="3">
    <source>
        <dbReference type="ARBA" id="ARBA00023014"/>
    </source>
</evidence>
<dbReference type="InterPro" id="IPR017900">
    <property type="entry name" value="4Fe4S_Fe_S_CS"/>
</dbReference>
<dbReference type="InterPro" id="IPR006311">
    <property type="entry name" value="TAT_signal"/>
</dbReference>
<keyword evidence="2" id="KW-0408">Iron</keyword>
<keyword evidence="3" id="KW-0411">Iron-sulfur</keyword>